<protein>
    <submittedName>
        <fullName evidence="2">T9SS type A sorting domain-containing protein</fullName>
    </submittedName>
</protein>
<dbReference type="AlphaFoldDB" id="A0A940IF54"/>
<evidence type="ECO:0000256" key="1">
    <source>
        <dbReference type="SAM" id="SignalP"/>
    </source>
</evidence>
<reference evidence="2" key="2">
    <citation type="journal article" date="2021" name="PeerJ">
        <title>Extensive microbial diversity within the chicken gut microbiome revealed by metagenomics and culture.</title>
        <authorList>
            <person name="Gilroy R."/>
            <person name="Ravi A."/>
            <person name="Getino M."/>
            <person name="Pursley I."/>
            <person name="Horton D.L."/>
            <person name="Alikhan N.F."/>
            <person name="Baker D."/>
            <person name="Gharbi K."/>
            <person name="Hall N."/>
            <person name="Watson M."/>
            <person name="Adriaenssens E.M."/>
            <person name="Foster-Nyarko E."/>
            <person name="Jarju S."/>
            <person name="Secka A."/>
            <person name="Antonio M."/>
            <person name="Oren A."/>
            <person name="Chaudhuri R.R."/>
            <person name="La Ragione R."/>
            <person name="Hildebrand F."/>
            <person name="Pallen M.J."/>
        </authorList>
    </citation>
    <scope>NUCLEOTIDE SEQUENCE</scope>
    <source>
        <strain evidence="2">3924</strain>
    </source>
</reference>
<gene>
    <name evidence="2" type="ORF">IAC51_06325</name>
</gene>
<comment type="caution">
    <text evidence="2">The sequence shown here is derived from an EMBL/GenBank/DDBJ whole genome shotgun (WGS) entry which is preliminary data.</text>
</comment>
<dbReference type="InterPro" id="IPR026444">
    <property type="entry name" value="Secre_tail"/>
</dbReference>
<organism evidence="2 3">
    <name type="scientific">Candidatus Aphodosoma intestinipullorum</name>
    <dbReference type="NCBI Taxonomy" id="2840674"/>
    <lineage>
        <taxon>Bacteria</taxon>
        <taxon>Pseudomonadati</taxon>
        <taxon>Bacteroidota</taxon>
        <taxon>Bacteroidia</taxon>
        <taxon>Bacteroidales</taxon>
        <taxon>Candidatus Aphodosoma</taxon>
    </lineage>
</organism>
<proteinExistence type="predicted"/>
<accession>A0A940IF54</accession>
<feature type="signal peptide" evidence="1">
    <location>
        <begin position="1"/>
        <end position="20"/>
    </location>
</feature>
<dbReference type="NCBIfam" id="TIGR04183">
    <property type="entry name" value="Por_Secre_tail"/>
    <property type="match status" value="1"/>
</dbReference>
<dbReference type="EMBL" id="JADIMV010000110">
    <property type="protein sequence ID" value="MBO8440251.1"/>
    <property type="molecule type" value="Genomic_DNA"/>
</dbReference>
<evidence type="ECO:0000313" key="3">
    <source>
        <dbReference type="Proteomes" id="UP000712007"/>
    </source>
</evidence>
<name>A0A940IF54_9BACT</name>
<evidence type="ECO:0000313" key="2">
    <source>
        <dbReference type="EMBL" id="MBO8440251.1"/>
    </source>
</evidence>
<dbReference type="InterPro" id="IPR011050">
    <property type="entry name" value="Pectin_lyase_fold/virulence"/>
</dbReference>
<dbReference type="SUPFAM" id="SSF51126">
    <property type="entry name" value="Pectin lyase-like"/>
    <property type="match status" value="1"/>
</dbReference>
<feature type="chain" id="PRO_5037897785" evidence="1">
    <location>
        <begin position="21"/>
        <end position="450"/>
    </location>
</feature>
<dbReference type="Proteomes" id="UP000712007">
    <property type="component" value="Unassembled WGS sequence"/>
</dbReference>
<reference evidence="2" key="1">
    <citation type="submission" date="2020-10" db="EMBL/GenBank/DDBJ databases">
        <authorList>
            <person name="Gilroy R."/>
        </authorList>
    </citation>
    <scope>NUCLEOTIDE SEQUENCE</scope>
    <source>
        <strain evidence="2">3924</strain>
    </source>
</reference>
<keyword evidence="1" id="KW-0732">Signal</keyword>
<sequence>MKRILYLVAALFLLSGALSAQPTTYYIAPGGSGTQTGLSWSDAAPSINSIINNVSGDVTFYLKAGTYGPIKIWGQSNITSVKIFGGFSGNEILPMPSFRDLDDPANRTIIEGRNDGSTGSSYIYPALWLETNFAGTTVVDGLTLRGTGSQESLALRLVYTVNTIINRCRFEGTDGSGSLIFVEGIPNGSAHLAIINSVIANNSCTRIAQCGYGVKFINTTIADNSCSEFMNLYLRTQDTYELKNSIVTNTPTTVSGYWPVYVYNSVVDDFTDFYDTGIGNYSGVNLEFTSGNPDDPYACVPNPYTTAGGDINHIMSYIQTLNDPYDIIGVMRVSGTSIDIGAYQGSQIVPMRQEAPGRMEIEDSENIELPAALGIYPTNLRSGETLYFEKNIDSSLTARIYSTNGVEVYSSQLTSPVEQVSVSCPAGIYIIIVTDDATGERISQEKIVVH</sequence>